<dbReference type="OrthoDB" id="426718at2759"/>
<name>A0A4Q9MDD3_9APHY</name>
<dbReference type="PANTHER" id="PTHR45856:SF25">
    <property type="entry name" value="FUNGAL LIPASE-LIKE DOMAIN-CONTAINING PROTEIN"/>
    <property type="match status" value="1"/>
</dbReference>
<evidence type="ECO:0000256" key="4">
    <source>
        <dbReference type="ARBA" id="ARBA00048461"/>
    </source>
</evidence>
<reference evidence="7" key="1">
    <citation type="submission" date="2019-01" db="EMBL/GenBank/DDBJ databases">
        <title>Draft genome sequences of three monokaryotic isolates of the white-rot basidiomycete fungus Dichomitus squalens.</title>
        <authorList>
            <consortium name="DOE Joint Genome Institute"/>
            <person name="Lopez S.C."/>
            <person name="Andreopoulos B."/>
            <person name="Pangilinan J."/>
            <person name="Lipzen A."/>
            <person name="Riley R."/>
            <person name="Ahrendt S."/>
            <person name="Ng V."/>
            <person name="Barry K."/>
            <person name="Daum C."/>
            <person name="Grigoriev I.V."/>
            <person name="Hilden K.S."/>
            <person name="Makela M.R."/>
            <person name="de Vries R.P."/>
        </authorList>
    </citation>
    <scope>NUCLEOTIDE SEQUENCE [LARGE SCALE GENOMIC DNA]</scope>
    <source>
        <strain evidence="7">OM18370.1</strain>
    </source>
</reference>
<evidence type="ECO:0000256" key="1">
    <source>
        <dbReference type="ARBA" id="ARBA00023157"/>
    </source>
</evidence>
<gene>
    <name evidence="7" type="ORF">BD311DRAFT_765103</name>
</gene>
<proteinExistence type="inferred from homology"/>
<sequence>MALSFKTMISVALLAAFARTTTAAVIKRQAAITALTPTQVTSFRPYTHYASTGYCTPASTIAWNCGENCEANPTFKPIASGGDGDETQFWFVGFDPTLGEIIVGHQGTNTSEILPLLEDADIIRESLDPSLFPGISSSVGVHSGFAGSQARSAPDMLAAVKAGLTEFGTNKVTVTGHSLGAAIALLDSIFLPLNIPGITTRFVGYGLPRVGNQDFANYVDSQPIEVTHVNNKEDFIPILPGQFLGYHHPSGEVHIQDSNAWLACPGQDNSDDRCIVGDVPNIFVGDESDHDGPYDGIEMGC</sequence>
<dbReference type="AlphaFoldDB" id="A0A4Q9MDD3"/>
<feature type="signal peptide" evidence="5">
    <location>
        <begin position="1"/>
        <end position="23"/>
    </location>
</feature>
<organism evidence="7">
    <name type="scientific">Dichomitus squalens</name>
    <dbReference type="NCBI Taxonomy" id="114155"/>
    <lineage>
        <taxon>Eukaryota</taxon>
        <taxon>Fungi</taxon>
        <taxon>Dikarya</taxon>
        <taxon>Basidiomycota</taxon>
        <taxon>Agaricomycotina</taxon>
        <taxon>Agaricomycetes</taxon>
        <taxon>Polyporales</taxon>
        <taxon>Polyporaceae</taxon>
        <taxon>Dichomitus</taxon>
    </lineage>
</organism>
<evidence type="ECO:0000256" key="5">
    <source>
        <dbReference type="SAM" id="SignalP"/>
    </source>
</evidence>
<evidence type="ECO:0000259" key="6">
    <source>
        <dbReference type="Pfam" id="PF01764"/>
    </source>
</evidence>
<dbReference type="EMBL" id="ML143465">
    <property type="protein sequence ID" value="TBU25219.1"/>
    <property type="molecule type" value="Genomic_DNA"/>
</dbReference>
<evidence type="ECO:0000256" key="3">
    <source>
        <dbReference type="ARBA" id="ARBA00047591"/>
    </source>
</evidence>
<dbReference type="Gene3D" id="3.40.50.1820">
    <property type="entry name" value="alpha/beta hydrolase"/>
    <property type="match status" value="1"/>
</dbReference>
<comment type="similarity">
    <text evidence="2">Belongs to the AB hydrolase superfamily. Lipase family. Class 3 subfamily.</text>
</comment>
<feature type="chain" id="PRO_5020886140" evidence="5">
    <location>
        <begin position="24"/>
        <end position="301"/>
    </location>
</feature>
<dbReference type="GO" id="GO:0006629">
    <property type="term" value="P:lipid metabolic process"/>
    <property type="evidence" value="ECO:0007669"/>
    <property type="project" value="InterPro"/>
</dbReference>
<comment type="catalytic activity">
    <reaction evidence="4">
        <text>a monoacylglycerol + H2O = glycerol + a fatty acid + H(+)</text>
        <dbReference type="Rhea" id="RHEA:15245"/>
        <dbReference type="ChEBI" id="CHEBI:15377"/>
        <dbReference type="ChEBI" id="CHEBI:15378"/>
        <dbReference type="ChEBI" id="CHEBI:17408"/>
        <dbReference type="ChEBI" id="CHEBI:17754"/>
        <dbReference type="ChEBI" id="CHEBI:28868"/>
    </reaction>
</comment>
<dbReference type="InterPro" id="IPR051218">
    <property type="entry name" value="Sec_MonoDiacylglyc_Lipase"/>
</dbReference>
<feature type="domain" description="Fungal lipase-type" evidence="6">
    <location>
        <begin position="104"/>
        <end position="242"/>
    </location>
</feature>
<dbReference type="InterPro" id="IPR002921">
    <property type="entry name" value="Fungal_lipase-type"/>
</dbReference>
<keyword evidence="1" id="KW-1015">Disulfide bond</keyword>
<evidence type="ECO:0000256" key="2">
    <source>
        <dbReference type="ARBA" id="ARBA00043996"/>
    </source>
</evidence>
<dbReference type="Proteomes" id="UP000292957">
    <property type="component" value="Unassembled WGS sequence"/>
</dbReference>
<dbReference type="InterPro" id="IPR029058">
    <property type="entry name" value="AB_hydrolase_fold"/>
</dbReference>
<evidence type="ECO:0000313" key="7">
    <source>
        <dbReference type="EMBL" id="TBU25219.1"/>
    </source>
</evidence>
<dbReference type="CDD" id="cd00519">
    <property type="entry name" value="Lipase_3"/>
    <property type="match status" value="1"/>
</dbReference>
<comment type="catalytic activity">
    <reaction evidence="3">
        <text>a diacylglycerol + H2O = a monoacylglycerol + a fatty acid + H(+)</text>
        <dbReference type="Rhea" id="RHEA:32731"/>
        <dbReference type="ChEBI" id="CHEBI:15377"/>
        <dbReference type="ChEBI" id="CHEBI:15378"/>
        <dbReference type="ChEBI" id="CHEBI:17408"/>
        <dbReference type="ChEBI" id="CHEBI:18035"/>
        <dbReference type="ChEBI" id="CHEBI:28868"/>
    </reaction>
</comment>
<dbReference type="Pfam" id="PF01764">
    <property type="entry name" value="Lipase_3"/>
    <property type="match status" value="1"/>
</dbReference>
<keyword evidence="5" id="KW-0732">Signal</keyword>
<dbReference type="PANTHER" id="PTHR45856">
    <property type="entry name" value="ALPHA/BETA-HYDROLASES SUPERFAMILY PROTEIN"/>
    <property type="match status" value="1"/>
</dbReference>
<dbReference type="SUPFAM" id="SSF53474">
    <property type="entry name" value="alpha/beta-Hydrolases"/>
    <property type="match status" value="1"/>
</dbReference>
<protein>
    <submittedName>
        <fullName evidence="7">Lipase</fullName>
    </submittedName>
</protein>
<accession>A0A4Q9MDD3</accession>